<sequence length="248" mass="28875">MSSDKALASTLMSKMCFMKFNGTKGVCEHIMEMRDITAQLKSLEIEMFESFLVHFILKSLPSKYEPFKISYNTHKEKWFINELLTMCVQEEGRLNQERIESVQLETQEKKPSKKGKVKQKTPLNHVNKGDIKCFFCRKKGHIKKSCPKFKAWLEKKEAPIVNEPHHENILVDLVIQHPQQENVDITLRRSTRERKLAISSNYVVHLQEYDIDIGVEDDPIMFSLAVGGSESTLWYNDMKYEMNSIANN</sequence>
<dbReference type="Pfam" id="PF14223">
    <property type="entry name" value="Retrotran_gag_2"/>
    <property type="match status" value="1"/>
</dbReference>
<evidence type="ECO:0000313" key="3">
    <source>
        <dbReference type="EMBL" id="RVW84849.1"/>
    </source>
</evidence>
<keyword evidence="1" id="KW-0863">Zinc-finger</keyword>
<comment type="caution">
    <text evidence="3">The sequence shown here is derived from an EMBL/GenBank/DDBJ whole genome shotgun (WGS) entry which is preliminary data.</text>
</comment>
<reference evidence="3 4" key="1">
    <citation type="journal article" date="2018" name="PLoS Genet.">
        <title>Population sequencing reveals clonal diversity and ancestral inbreeding in the grapevine cultivar Chardonnay.</title>
        <authorList>
            <person name="Roach M.J."/>
            <person name="Johnson D.L."/>
            <person name="Bohlmann J."/>
            <person name="van Vuuren H.J."/>
            <person name="Jones S.J."/>
            <person name="Pretorius I.S."/>
            <person name="Schmidt S.A."/>
            <person name="Borneman A.R."/>
        </authorList>
    </citation>
    <scope>NUCLEOTIDE SEQUENCE [LARGE SCALE GENOMIC DNA]</scope>
    <source>
        <strain evidence="4">cv. Chardonnay</strain>
        <tissue evidence="3">Leaf</tissue>
    </source>
</reference>
<accession>A0A438HKC4</accession>
<dbReference type="GO" id="GO:0008270">
    <property type="term" value="F:zinc ion binding"/>
    <property type="evidence" value="ECO:0007669"/>
    <property type="project" value="UniProtKB-KW"/>
</dbReference>
<dbReference type="InterPro" id="IPR036875">
    <property type="entry name" value="Znf_CCHC_sf"/>
</dbReference>
<proteinExistence type="predicted"/>
<dbReference type="InterPro" id="IPR001878">
    <property type="entry name" value="Znf_CCHC"/>
</dbReference>
<organism evidence="3 4">
    <name type="scientific">Vitis vinifera</name>
    <name type="common">Grape</name>
    <dbReference type="NCBI Taxonomy" id="29760"/>
    <lineage>
        <taxon>Eukaryota</taxon>
        <taxon>Viridiplantae</taxon>
        <taxon>Streptophyta</taxon>
        <taxon>Embryophyta</taxon>
        <taxon>Tracheophyta</taxon>
        <taxon>Spermatophyta</taxon>
        <taxon>Magnoliopsida</taxon>
        <taxon>eudicotyledons</taxon>
        <taxon>Gunneridae</taxon>
        <taxon>Pentapetalae</taxon>
        <taxon>rosids</taxon>
        <taxon>Vitales</taxon>
        <taxon>Vitaceae</taxon>
        <taxon>Viteae</taxon>
        <taxon>Vitis</taxon>
    </lineage>
</organism>
<feature type="domain" description="CCHC-type" evidence="2">
    <location>
        <begin position="132"/>
        <end position="148"/>
    </location>
</feature>
<evidence type="ECO:0000259" key="2">
    <source>
        <dbReference type="PROSITE" id="PS50158"/>
    </source>
</evidence>
<protein>
    <recommendedName>
        <fullName evidence="2">CCHC-type domain-containing protein</fullName>
    </recommendedName>
</protein>
<dbReference type="Gene3D" id="4.10.60.10">
    <property type="entry name" value="Zinc finger, CCHC-type"/>
    <property type="match status" value="1"/>
</dbReference>
<dbReference type="Proteomes" id="UP000288805">
    <property type="component" value="Unassembled WGS sequence"/>
</dbReference>
<dbReference type="PANTHER" id="PTHR35317:SF23">
    <property type="entry name" value="OS04G0629600 PROTEIN"/>
    <property type="match status" value="1"/>
</dbReference>
<evidence type="ECO:0000313" key="4">
    <source>
        <dbReference type="Proteomes" id="UP000288805"/>
    </source>
</evidence>
<dbReference type="GO" id="GO:0003676">
    <property type="term" value="F:nucleic acid binding"/>
    <property type="evidence" value="ECO:0007669"/>
    <property type="project" value="InterPro"/>
</dbReference>
<gene>
    <name evidence="3" type="ORF">CK203_048603</name>
</gene>
<keyword evidence="1" id="KW-0479">Metal-binding</keyword>
<dbReference type="SUPFAM" id="SSF57756">
    <property type="entry name" value="Retrovirus zinc finger-like domains"/>
    <property type="match status" value="1"/>
</dbReference>
<keyword evidence="1" id="KW-0862">Zinc</keyword>
<dbReference type="PROSITE" id="PS50158">
    <property type="entry name" value="ZF_CCHC"/>
    <property type="match status" value="1"/>
</dbReference>
<dbReference type="AlphaFoldDB" id="A0A438HKC4"/>
<name>A0A438HKC4_VITVI</name>
<dbReference type="EMBL" id="QGNW01000211">
    <property type="protein sequence ID" value="RVW84849.1"/>
    <property type="molecule type" value="Genomic_DNA"/>
</dbReference>
<evidence type="ECO:0000256" key="1">
    <source>
        <dbReference type="PROSITE-ProRule" id="PRU00047"/>
    </source>
</evidence>
<dbReference type="PANTHER" id="PTHR35317">
    <property type="entry name" value="OS04G0629600 PROTEIN"/>
    <property type="match status" value="1"/>
</dbReference>